<name>A0ABM8CQY0_9NOCA</name>
<reference evidence="1 2" key="1">
    <citation type="submission" date="2022-11" db="EMBL/GenBank/DDBJ databases">
        <title>Genome Sequencing of Nocardia sp. ON39_IFM12276 and assembly.</title>
        <authorList>
            <person name="Shimojima M."/>
            <person name="Toyokawa M."/>
            <person name="Uesaka K."/>
        </authorList>
    </citation>
    <scope>NUCLEOTIDE SEQUENCE [LARGE SCALE GENOMIC DNA]</scope>
    <source>
        <strain evidence="1 2">IFM 12276</strain>
    </source>
</reference>
<evidence type="ECO:0000313" key="1">
    <source>
        <dbReference type="EMBL" id="BDT97340.1"/>
    </source>
</evidence>
<evidence type="ECO:0000313" key="2">
    <source>
        <dbReference type="Proteomes" id="UP001317870"/>
    </source>
</evidence>
<gene>
    <name evidence="1" type="ORF">IFM12276_03690</name>
</gene>
<protein>
    <recommendedName>
        <fullName evidence="3">PE domain-containing protein</fullName>
    </recommendedName>
</protein>
<organism evidence="1 2">
    <name type="scientific">Nocardia sputorum</name>
    <dbReference type="NCBI Taxonomy" id="2984338"/>
    <lineage>
        <taxon>Bacteria</taxon>
        <taxon>Bacillati</taxon>
        <taxon>Actinomycetota</taxon>
        <taxon>Actinomycetes</taxon>
        <taxon>Mycobacteriales</taxon>
        <taxon>Nocardiaceae</taxon>
        <taxon>Nocardia</taxon>
    </lineage>
</organism>
<keyword evidence="2" id="KW-1185">Reference proteome</keyword>
<evidence type="ECO:0008006" key="3">
    <source>
        <dbReference type="Google" id="ProtNLM"/>
    </source>
</evidence>
<accession>A0ABM8CQY0</accession>
<dbReference type="Proteomes" id="UP001317870">
    <property type="component" value="Chromosome"/>
</dbReference>
<proteinExistence type="predicted"/>
<sequence>MGDFDLDPEQTRELARIVRGHADATAQLVPLAQGLRAEPTLPKSDIAATIDSLSGALEKVIDYHTRQLRGFADSADAAVDAFLAQDAEFASRLKQAGQK</sequence>
<dbReference type="EMBL" id="AP026978">
    <property type="protein sequence ID" value="BDT97340.1"/>
    <property type="molecule type" value="Genomic_DNA"/>
</dbReference>
<dbReference type="RefSeq" id="WP_281877288.1">
    <property type="nucleotide sequence ID" value="NZ_AP026976.1"/>
</dbReference>